<dbReference type="SUPFAM" id="SSF57701">
    <property type="entry name" value="Zn2/Cys6 DNA-binding domain"/>
    <property type="match status" value="1"/>
</dbReference>
<dbReference type="PROSITE" id="PS00463">
    <property type="entry name" value="ZN2_CY6_FUNGAL_1"/>
    <property type="match status" value="1"/>
</dbReference>
<dbReference type="RefSeq" id="XP_040688714.1">
    <property type="nucleotide sequence ID" value="XM_040830855.1"/>
</dbReference>
<dbReference type="CDD" id="cd00067">
    <property type="entry name" value="GAL4"/>
    <property type="match status" value="1"/>
</dbReference>
<accession>A0A1L9RJL2</accession>
<evidence type="ECO:0000313" key="10">
    <source>
        <dbReference type="Proteomes" id="UP000184383"/>
    </source>
</evidence>
<dbReference type="PANTHER" id="PTHR31313:SF81">
    <property type="entry name" value="TY1 ENHANCER ACTIVATOR"/>
    <property type="match status" value="1"/>
</dbReference>
<evidence type="ECO:0000259" key="8">
    <source>
        <dbReference type="PROSITE" id="PS00463"/>
    </source>
</evidence>
<comment type="subcellular location">
    <subcellularLocation>
        <location evidence="1">Nucleus</location>
    </subcellularLocation>
</comment>
<dbReference type="GO" id="GO:0003677">
    <property type="term" value="F:DNA binding"/>
    <property type="evidence" value="ECO:0007669"/>
    <property type="project" value="UniProtKB-KW"/>
</dbReference>
<dbReference type="InterPro" id="IPR001138">
    <property type="entry name" value="Zn2Cys6_DnaBD"/>
</dbReference>
<keyword evidence="5" id="KW-0238">DNA-binding</keyword>
<dbReference type="Pfam" id="PF04082">
    <property type="entry name" value="Fungal_trans"/>
    <property type="match status" value="1"/>
</dbReference>
<dbReference type="InterPro" id="IPR007219">
    <property type="entry name" value="XnlR_reg_dom"/>
</dbReference>
<keyword evidence="3" id="KW-0862">Zinc</keyword>
<evidence type="ECO:0000256" key="7">
    <source>
        <dbReference type="ARBA" id="ARBA00023242"/>
    </source>
</evidence>
<protein>
    <recommendedName>
        <fullName evidence="8">Zn(2)-C6 fungal-type domain-containing protein</fullName>
    </recommendedName>
</protein>
<keyword evidence="2" id="KW-0479">Metal-binding</keyword>
<reference evidence="10" key="1">
    <citation type="journal article" date="2017" name="Genome Biol.">
        <title>Comparative genomics reveals high biological diversity and specific adaptations in the industrially and medically important fungal genus Aspergillus.</title>
        <authorList>
            <person name="de Vries R.P."/>
            <person name="Riley R."/>
            <person name="Wiebenga A."/>
            <person name="Aguilar-Osorio G."/>
            <person name="Amillis S."/>
            <person name="Uchima C.A."/>
            <person name="Anderluh G."/>
            <person name="Asadollahi M."/>
            <person name="Askin M."/>
            <person name="Barry K."/>
            <person name="Battaglia E."/>
            <person name="Bayram O."/>
            <person name="Benocci T."/>
            <person name="Braus-Stromeyer S.A."/>
            <person name="Caldana C."/>
            <person name="Canovas D."/>
            <person name="Cerqueira G.C."/>
            <person name="Chen F."/>
            <person name="Chen W."/>
            <person name="Choi C."/>
            <person name="Clum A."/>
            <person name="Dos Santos R.A."/>
            <person name="Damasio A.R."/>
            <person name="Diallinas G."/>
            <person name="Emri T."/>
            <person name="Fekete E."/>
            <person name="Flipphi M."/>
            <person name="Freyberg S."/>
            <person name="Gallo A."/>
            <person name="Gournas C."/>
            <person name="Habgood R."/>
            <person name="Hainaut M."/>
            <person name="Harispe M.L."/>
            <person name="Henrissat B."/>
            <person name="Hilden K.S."/>
            <person name="Hope R."/>
            <person name="Hossain A."/>
            <person name="Karabika E."/>
            <person name="Karaffa L."/>
            <person name="Karanyi Z."/>
            <person name="Krasevec N."/>
            <person name="Kuo A."/>
            <person name="Kusch H."/>
            <person name="LaButti K."/>
            <person name="Lagendijk E.L."/>
            <person name="Lapidus A."/>
            <person name="Levasseur A."/>
            <person name="Lindquist E."/>
            <person name="Lipzen A."/>
            <person name="Logrieco A.F."/>
            <person name="MacCabe A."/>
            <person name="Maekelae M.R."/>
            <person name="Malavazi I."/>
            <person name="Melin P."/>
            <person name="Meyer V."/>
            <person name="Mielnichuk N."/>
            <person name="Miskei M."/>
            <person name="Molnar A.P."/>
            <person name="Mule G."/>
            <person name="Ngan C.Y."/>
            <person name="Orejas M."/>
            <person name="Orosz E."/>
            <person name="Ouedraogo J.P."/>
            <person name="Overkamp K.M."/>
            <person name="Park H.-S."/>
            <person name="Perrone G."/>
            <person name="Piumi F."/>
            <person name="Punt P.J."/>
            <person name="Ram A.F."/>
            <person name="Ramon A."/>
            <person name="Rauscher S."/>
            <person name="Record E."/>
            <person name="Riano-Pachon D.M."/>
            <person name="Robert V."/>
            <person name="Roehrig J."/>
            <person name="Ruller R."/>
            <person name="Salamov A."/>
            <person name="Salih N.S."/>
            <person name="Samson R.A."/>
            <person name="Sandor E."/>
            <person name="Sanguinetti M."/>
            <person name="Schuetze T."/>
            <person name="Sepcic K."/>
            <person name="Shelest E."/>
            <person name="Sherlock G."/>
            <person name="Sophianopoulou V."/>
            <person name="Squina F.M."/>
            <person name="Sun H."/>
            <person name="Susca A."/>
            <person name="Todd R.B."/>
            <person name="Tsang A."/>
            <person name="Unkles S.E."/>
            <person name="van de Wiele N."/>
            <person name="van Rossen-Uffink D."/>
            <person name="Oliveira J.V."/>
            <person name="Vesth T.C."/>
            <person name="Visser J."/>
            <person name="Yu J.-H."/>
            <person name="Zhou M."/>
            <person name="Andersen M.R."/>
            <person name="Archer D.B."/>
            <person name="Baker S.E."/>
            <person name="Benoit I."/>
            <person name="Brakhage A.A."/>
            <person name="Braus G.H."/>
            <person name="Fischer R."/>
            <person name="Frisvad J.C."/>
            <person name="Goldman G.H."/>
            <person name="Houbraken J."/>
            <person name="Oakley B."/>
            <person name="Pocsi I."/>
            <person name="Scazzocchio C."/>
            <person name="Seiboth B."/>
            <person name="vanKuyk P.A."/>
            <person name="Wortman J."/>
            <person name="Dyer P.S."/>
            <person name="Grigoriev I.V."/>
        </authorList>
    </citation>
    <scope>NUCLEOTIDE SEQUENCE [LARGE SCALE GENOMIC DNA]</scope>
    <source>
        <strain evidence="10">DTO 134E9</strain>
    </source>
</reference>
<evidence type="ECO:0000256" key="4">
    <source>
        <dbReference type="ARBA" id="ARBA00023015"/>
    </source>
</evidence>
<dbReference type="InterPro" id="IPR036864">
    <property type="entry name" value="Zn2-C6_fun-type_DNA-bd_sf"/>
</dbReference>
<organism evidence="9 10">
    <name type="scientific">Aspergillus wentii DTO 134E9</name>
    <dbReference type="NCBI Taxonomy" id="1073089"/>
    <lineage>
        <taxon>Eukaryota</taxon>
        <taxon>Fungi</taxon>
        <taxon>Dikarya</taxon>
        <taxon>Ascomycota</taxon>
        <taxon>Pezizomycotina</taxon>
        <taxon>Eurotiomycetes</taxon>
        <taxon>Eurotiomycetidae</taxon>
        <taxon>Eurotiales</taxon>
        <taxon>Aspergillaceae</taxon>
        <taxon>Aspergillus</taxon>
        <taxon>Aspergillus subgen. Cremei</taxon>
    </lineage>
</organism>
<name>A0A1L9RJL2_ASPWE</name>
<dbReference type="GO" id="GO:0000981">
    <property type="term" value="F:DNA-binding transcription factor activity, RNA polymerase II-specific"/>
    <property type="evidence" value="ECO:0007669"/>
    <property type="project" value="InterPro"/>
</dbReference>
<dbReference type="VEuPathDB" id="FungiDB:ASPWEDRAFT_171867"/>
<dbReference type="CDD" id="cd12148">
    <property type="entry name" value="fungal_TF_MHR"/>
    <property type="match status" value="1"/>
</dbReference>
<dbReference type="SMART" id="SM00906">
    <property type="entry name" value="Fungal_trans"/>
    <property type="match status" value="1"/>
</dbReference>
<dbReference type="InterPro" id="IPR051615">
    <property type="entry name" value="Transcr_Regulatory_Elem"/>
</dbReference>
<feature type="domain" description="Zn(2)-C6 fungal-type" evidence="8">
    <location>
        <begin position="18"/>
        <end position="47"/>
    </location>
</feature>
<dbReference type="GO" id="GO:0008270">
    <property type="term" value="F:zinc ion binding"/>
    <property type="evidence" value="ECO:0007669"/>
    <property type="project" value="InterPro"/>
</dbReference>
<dbReference type="GeneID" id="63746703"/>
<dbReference type="EMBL" id="KV878212">
    <property type="protein sequence ID" value="OJJ35038.1"/>
    <property type="molecule type" value="Genomic_DNA"/>
</dbReference>
<evidence type="ECO:0000256" key="6">
    <source>
        <dbReference type="ARBA" id="ARBA00023163"/>
    </source>
</evidence>
<keyword evidence="7" id="KW-0539">Nucleus</keyword>
<proteinExistence type="predicted"/>
<dbReference type="Gene3D" id="4.10.240.10">
    <property type="entry name" value="Zn(2)-C6 fungal-type DNA-binding domain"/>
    <property type="match status" value="1"/>
</dbReference>
<evidence type="ECO:0000313" key="9">
    <source>
        <dbReference type="EMBL" id="OJJ35038.1"/>
    </source>
</evidence>
<dbReference type="AlphaFoldDB" id="A0A1L9RJL2"/>
<dbReference type="OrthoDB" id="4505865at2759"/>
<evidence type="ECO:0000256" key="1">
    <source>
        <dbReference type="ARBA" id="ARBA00004123"/>
    </source>
</evidence>
<dbReference type="Proteomes" id="UP000184383">
    <property type="component" value="Unassembled WGS sequence"/>
</dbReference>
<sequence length="623" mass="69591">MSSVRSADSRNSKLSSPACTNCKRSKQRCNIEHGGSCTNCAPKGEICDVRVANDGRRRRGRANRKVNLQARVTALEELLLLNSEKLSYSGMVMSEQQAETASDATVMDGMIAQEPWPYDHGECKTYFDNSIWHFDHSQSLQSCTAEDTPTLDLPEDLDPRNEPDPIVAHLVDIFWTWQAAHVQVIHRNMFLIDKKAFFESEPPCKRDFFSPSLLYAMMALASMTGDVFFDKAKRLFDAQMGVPSVATVQTAMLLGSRYGTLGEMSLGWTYSGIAARTALEIGLHLNCEKAVAANRLPSQVAQARTAVFCGIYTQDKLWAVYAGRPSIISDPDITAKWAERPTDMLTTVHWNALLLAMHIFRILGELYSHKRAGDVFRLKSAANDIHRNLVKWYQDLDDELSWPNSTSTPASPHILIMHMTFYFTIILLHRPFIDHRHAVTSISNLDEASHNANTICALAATNIAKLTRDYSLFYDWRQSPSPAVHFVSTAAVILLVNIHLTGDEDCLFLFQGCLSGLGDMRESHPQATKAIGMLNNLLVQFQGKHSLVPQENACPSIDVLDVFDWSRYGSPIVFPNGLEEFNWDNHTDDLDLNLDLGFANHVNMNPLHVINPIAGVFMDGNGV</sequence>
<dbReference type="GO" id="GO:0006351">
    <property type="term" value="P:DNA-templated transcription"/>
    <property type="evidence" value="ECO:0007669"/>
    <property type="project" value="InterPro"/>
</dbReference>
<dbReference type="STRING" id="1073089.A0A1L9RJL2"/>
<keyword evidence="10" id="KW-1185">Reference proteome</keyword>
<dbReference type="GO" id="GO:0005634">
    <property type="term" value="C:nucleus"/>
    <property type="evidence" value="ECO:0007669"/>
    <property type="project" value="UniProtKB-SubCell"/>
</dbReference>
<keyword evidence="4" id="KW-0805">Transcription regulation</keyword>
<evidence type="ECO:0000256" key="3">
    <source>
        <dbReference type="ARBA" id="ARBA00022833"/>
    </source>
</evidence>
<keyword evidence="6" id="KW-0804">Transcription</keyword>
<dbReference type="PANTHER" id="PTHR31313">
    <property type="entry name" value="TY1 ENHANCER ACTIVATOR"/>
    <property type="match status" value="1"/>
</dbReference>
<evidence type="ECO:0000256" key="5">
    <source>
        <dbReference type="ARBA" id="ARBA00023125"/>
    </source>
</evidence>
<evidence type="ECO:0000256" key="2">
    <source>
        <dbReference type="ARBA" id="ARBA00022723"/>
    </source>
</evidence>
<gene>
    <name evidence="9" type="ORF">ASPWEDRAFT_171867</name>
</gene>